<name>A0A2S9IYX3_9HYPH</name>
<evidence type="ECO:0000256" key="3">
    <source>
        <dbReference type="ARBA" id="ARBA00022475"/>
    </source>
</evidence>
<evidence type="ECO:0000256" key="1">
    <source>
        <dbReference type="ARBA" id="ARBA00004651"/>
    </source>
</evidence>
<organism evidence="12 13">
    <name type="scientific">Phyllobacterium phragmitis</name>
    <dbReference type="NCBI Taxonomy" id="2670329"/>
    <lineage>
        <taxon>Bacteria</taxon>
        <taxon>Pseudomonadati</taxon>
        <taxon>Pseudomonadota</taxon>
        <taxon>Alphaproteobacteria</taxon>
        <taxon>Hyphomicrobiales</taxon>
        <taxon>Phyllobacteriaceae</taxon>
        <taxon>Phyllobacterium</taxon>
    </lineage>
</organism>
<keyword evidence="3" id="KW-1003">Cell membrane</keyword>
<evidence type="ECO:0000256" key="4">
    <source>
        <dbReference type="ARBA" id="ARBA00022636"/>
    </source>
</evidence>
<dbReference type="InterPro" id="IPR024744">
    <property type="entry name" value="CSS-motif_dom"/>
</dbReference>
<evidence type="ECO:0000259" key="11">
    <source>
        <dbReference type="PROSITE" id="PS50883"/>
    </source>
</evidence>
<feature type="transmembrane region" description="Helical" evidence="10">
    <location>
        <begin position="30"/>
        <end position="48"/>
    </location>
</feature>
<dbReference type="Pfam" id="PF12792">
    <property type="entry name" value="CSS-motif"/>
    <property type="match status" value="1"/>
</dbReference>
<dbReference type="InterPro" id="IPR001633">
    <property type="entry name" value="EAL_dom"/>
</dbReference>
<gene>
    <name evidence="12" type="ORF">C5748_00775</name>
</gene>
<protein>
    <recommendedName>
        <fullName evidence="2">cyclic-guanylate-specific phosphodiesterase</fullName>
        <ecNumber evidence="2">3.1.4.52</ecNumber>
    </recommendedName>
</protein>
<reference evidence="12 13" key="1">
    <citation type="submission" date="2018-02" db="EMBL/GenBank/DDBJ databases">
        <title>The draft genome of Phyllobacterium sp. 1N-3.</title>
        <authorList>
            <person name="Liu L."/>
            <person name="Li L."/>
            <person name="Zhang X."/>
            <person name="Wang T."/>
            <person name="Liang L."/>
        </authorList>
    </citation>
    <scope>NUCLEOTIDE SEQUENCE [LARGE SCALE GENOMIC DNA]</scope>
    <source>
        <strain evidence="12 13">1N-3</strain>
    </source>
</reference>
<keyword evidence="7 10" id="KW-1133">Transmembrane helix</keyword>
<feature type="transmembrane region" description="Helical" evidence="10">
    <location>
        <begin position="259"/>
        <end position="280"/>
    </location>
</feature>
<comment type="catalytic activity">
    <reaction evidence="9">
        <text>3',3'-c-di-GMP + H2O = 5'-phosphoguanylyl(3'-&gt;5')guanosine + H(+)</text>
        <dbReference type="Rhea" id="RHEA:24902"/>
        <dbReference type="ChEBI" id="CHEBI:15377"/>
        <dbReference type="ChEBI" id="CHEBI:15378"/>
        <dbReference type="ChEBI" id="CHEBI:58754"/>
        <dbReference type="ChEBI" id="CHEBI:58805"/>
        <dbReference type="EC" id="3.1.4.52"/>
    </reaction>
</comment>
<keyword evidence="8 10" id="KW-0472">Membrane</keyword>
<dbReference type="SUPFAM" id="SSF141868">
    <property type="entry name" value="EAL domain-like"/>
    <property type="match status" value="1"/>
</dbReference>
<dbReference type="EC" id="3.1.4.52" evidence="2"/>
<dbReference type="SMART" id="SM00052">
    <property type="entry name" value="EAL"/>
    <property type="match status" value="1"/>
</dbReference>
<dbReference type="InterPro" id="IPR050706">
    <property type="entry name" value="Cyclic-di-GMP_PDE-like"/>
</dbReference>
<dbReference type="PANTHER" id="PTHR33121">
    <property type="entry name" value="CYCLIC DI-GMP PHOSPHODIESTERASE PDEF"/>
    <property type="match status" value="1"/>
</dbReference>
<dbReference type="PROSITE" id="PS50883">
    <property type="entry name" value="EAL"/>
    <property type="match status" value="1"/>
</dbReference>
<dbReference type="Gene3D" id="3.20.20.450">
    <property type="entry name" value="EAL domain"/>
    <property type="match status" value="1"/>
</dbReference>
<accession>A0A2S9IYX3</accession>
<evidence type="ECO:0000256" key="6">
    <source>
        <dbReference type="ARBA" id="ARBA00022801"/>
    </source>
</evidence>
<evidence type="ECO:0000256" key="10">
    <source>
        <dbReference type="SAM" id="Phobius"/>
    </source>
</evidence>
<dbReference type="EMBL" id="PVBR01000001">
    <property type="protein sequence ID" value="PRD45729.1"/>
    <property type="molecule type" value="Genomic_DNA"/>
</dbReference>
<comment type="caution">
    <text evidence="12">The sequence shown here is derived from an EMBL/GenBank/DDBJ whole genome shotgun (WGS) entry which is preliminary data.</text>
</comment>
<dbReference type="PANTHER" id="PTHR33121:SF81">
    <property type="entry name" value="CYCLIC DI-GMP PHOSPHODIESTERASE PDEB-RELATED"/>
    <property type="match status" value="1"/>
</dbReference>
<keyword evidence="13" id="KW-1185">Reference proteome</keyword>
<keyword evidence="4" id="KW-0973">c-di-GMP</keyword>
<evidence type="ECO:0000313" key="13">
    <source>
        <dbReference type="Proteomes" id="UP000239434"/>
    </source>
</evidence>
<evidence type="ECO:0000256" key="9">
    <source>
        <dbReference type="ARBA" id="ARBA00034290"/>
    </source>
</evidence>
<dbReference type="Proteomes" id="UP000239434">
    <property type="component" value="Unassembled WGS sequence"/>
</dbReference>
<dbReference type="InterPro" id="IPR035919">
    <property type="entry name" value="EAL_sf"/>
</dbReference>
<keyword evidence="6" id="KW-0378">Hydrolase</keyword>
<evidence type="ECO:0000256" key="5">
    <source>
        <dbReference type="ARBA" id="ARBA00022692"/>
    </source>
</evidence>
<comment type="subcellular location">
    <subcellularLocation>
        <location evidence="1">Cell membrane</location>
        <topology evidence="1">Multi-pass membrane protein</topology>
    </subcellularLocation>
</comment>
<dbReference type="AlphaFoldDB" id="A0A2S9IYX3"/>
<dbReference type="GO" id="GO:0005886">
    <property type="term" value="C:plasma membrane"/>
    <property type="evidence" value="ECO:0007669"/>
    <property type="project" value="UniProtKB-SubCell"/>
</dbReference>
<evidence type="ECO:0000313" key="12">
    <source>
        <dbReference type="EMBL" id="PRD45729.1"/>
    </source>
</evidence>
<keyword evidence="5 10" id="KW-0812">Transmembrane</keyword>
<evidence type="ECO:0000256" key="2">
    <source>
        <dbReference type="ARBA" id="ARBA00012282"/>
    </source>
</evidence>
<evidence type="ECO:0000256" key="7">
    <source>
        <dbReference type="ARBA" id="ARBA00022989"/>
    </source>
</evidence>
<proteinExistence type="predicted"/>
<feature type="domain" description="EAL" evidence="11">
    <location>
        <begin position="286"/>
        <end position="541"/>
    </location>
</feature>
<dbReference type="CDD" id="cd01948">
    <property type="entry name" value="EAL"/>
    <property type="match status" value="1"/>
</dbReference>
<dbReference type="Pfam" id="PF00563">
    <property type="entry name" value="EAL"/>
    <property type="match status" value="1"/>
</dbReference>
<sequence>MDGAAKYFFARHTGTPVINRLRPIFRTAPIILAVAMLTLAGGWFGHVLGTRMRISSDRAAITSYSDQLLAHAIDVIAETNGAIDAANASPQDFCSPAEIELMRNMLFAARNLKDIGRIKDGHLICSTILGKTDGSVPMPQGPYTQLADGTRIYPDTPLAVSDSNAPVVDRGNANAVIDPRAFDTLKDPPFHYGIFYGDVGKKHLARIFGEGDAVVPAPADGVAWSLKSGILRRDGCSEASGLCISVWARLSELDAFSHGIVNAIMLLGAALGALGGLTWVNFRRRDQSLMARLSRALAHEELTLLYQPVVNVADGKIVGAEALVRWQSNESKGDFVPPDVFIAIAEQKGIAGRVTRYVLNRAIEEMAETLRLHDGFRITINIVASDLSDPKFFAALDDGLRRGGLSPRQIGIELTERSTADSSAAIEGIARLRSRGHIVYLDDFGTGYSSLSYLGELDVDVLKMDRAFTRTVGTDAVTVSIVPQIIDMAIKHNLSILVEGIETAAQATYFRNLPVPVMGQGWYYGKPVSAAALTKQLEQQDGIVAVKKGRKRSRQSLRKTGSSR</sequence>
<dbReference type="GO" id="GO:0071111">
    <property type="term" value="F:cyclic-guanylate-specific phosphodiesterase activity"/>
    <property type="evidence" value="ECO:0007669"/>
    <property type="project" value="UniProtKB-EC"/>
</dbReference>
<evidence type="ECO:0000256" key="8">
    <source>
        <dbReference type="ARBA" id="ARBA00023136"/>
    </source>
</evidence>